<proteinExistence type="predicted"/>
<evidence type="ECO:0000313" key="1">
    <source>
        <dbReference type="EMBL" id="RDX70993.1"/>
    </source>
</evidence>
<evidence type="ECO:0000313" key="2">
    <source>
        <dbReference type="Proteomes" id="UP000257109"/>
    </source>
</evidence>
<protein>
    <submittedName>
        <fullName evidence="1">Uncharacterized protein</fullName>
    </submittedName>
</protein>
<name>A0A371EYJ4_MUCPR</name>
<organism evidence="1 2">
    <name type="scientific">Mucuna pruriens</name>
    <name type="common">Velvet bean</name>
    <name type="synonym">Dolichos pruriens</name>
    <dbReference type="NCBI Taxonomy" id="157652"/>
    <lineage>
        <taxon>Eukaryota</taxon>
        <taxon>Viridiplantae</taxon>
        <taxon>Streptophyta</taxon>
        <taxon>Embryophyta</taxon>
        <taxon>Tracheophyta</taxon>
        <taxon>Spermatophyta</taxon>
        <taxon>Magnoliopsida</taxon>
        <taxon>eudicotyledons</taxon>
        <taxon>Gunneridae</taxon>
        <taxon>Pentapetalae</taxon>
        <taxon>rosids</taxon>
        <taxon>fabids</taxon>
        <taxon>Fabales</taxon>
        <taxon>Fabaceae</taxon>
        <taxon>Papilionoideae</taxon>
        <taxon>50 kb inversion clade</taxon>
        <taxon>NPAAA clade</taxon>
        <taxon>indigoferoid/millettioid clade</taxon>
        <taxon>Phaseoleae</taxon>
        <taxon>Mucuna</taxon>
    </lineage>
</organism>
<accession>A0A371EYJ4</accession>
<gene>
    <name evidence="1" type="ORF">CR513_49706</name>
</gene>
<comment type="caution">
    <text evidence="1">The sequence shown here is derived from an EMBL/GenBank/DDBJ whole genome shotgun (WGS) entry which is preliminary data.</text>
</comment>
<dbReference type="EMBL" id="QJKJ01011505">
    <property type="protein sequence ID" value="RDX70993.1"/>
    <property type="molecule type" value="Genomic_DNA"/>
</dbReference>
<sequence length="62" mass="7578">MVNGNKVSKIKEEKVEILYHQLLNTKRYGKHIKTRKKRLWNNNKREQEFVRIVSNFDITSIY</sequence>
<feature type="non-terminal residue" evidence="1">
    <location>
        <position position="1"/>
    </location>
</feature>
<dbReference type="Proteomes" id="UP000257109">
    <property type="component" value="Unassembled WGS sequence"/>
</dbReference>
<keyword evidence="2" id="KW-1185">Reference proteome</keyword>
<dbReference type="AlphaFoldDB" id="A0A371EYJ4"/>
<reference evidence="1" key="1">
    <citation type="submission" date="2018-05" db="EMBL/GenBank/DDBJ databases">
        <title>Draft genome of Mucuna pruriens seed.</title>
        <authorList>
            <person name="Nnadi N.E."/>
            <person name="Vos R."/>
            <person name="Hasami M.H."/>
            <person name="Devisetty U.K."/>
            <person name="Aguiy J.C."/>
        </authorList>
    </citation>
    <scope>NUCLEOTIDE SEQUENCE [LARGE SCALE GENOMIC DNA]</scope>
    <source>
        <strain evidence="1">JCA_2017</strain>
    </source>
</reference>